<evidence type="ECO:0000313" key="14">
    <source>
        <dbReference type="EMBL" id="AVO43073.1"/>
    </source>
</evidence>
<dbReference type="InterPro" id="IPR036890">
    <property type="entry name" value="HATPase_C_sf"/>
</dbReference>
<evidence type="ECO:0000256" key="11">
    <source>
        <dbReference type="SAM" id="Phobius"/>
    </source>
</evidence>
<dbReference type="CDD" id="cd00075">
    <property type="entry name" value="HATPase"/>
    <property type="match status" value="1"/>
</dbReference>
<evidence type="ECO:0000259" key="13">
    <source>
        <dbReference type="PROSITE" id="PS50885"/>
    </source>
</evidence>
<dbReference type="InterPro" id="IPR003660">
    <property type="entry name" value="HAMP_dom"/>
</dbReference>
<dbReference type="SMART" id="SM00388">
    <property type="entry name" value="HisKA"/>
    <property type="match status" value="1"/>
</dbReference>
<dbReference type="InterPro" id="IPR005467">
    <property type="entry name" value="His_kinase_dom"/>
</dbReference>
<evidence type="ECO:0000256" key="9">
    <source>
        <dbReference type="ARBA" id="ARBA00023012"/>
    </source>
</evidence>
<dbReference type="InterPro" id="IPR003594">
    <property type="entry name" value="HATPase_dom"/>
</dbReference>
<evidence type="ECO:0000256" key="7">
    <source>
        <dbReference type="ARBA" id="ARBA00022777"/>
    </source>
</evidence>
<accession>A0A2S0N553</accession>
<evidence type="ECO:0000313" key="15">
    <source>
        <dbReference type="Proteomes" id="UP000239326"/>
    </source>
</evidence>
<protein>
    <recommendedName>
        <fullName evidence="3">histidine kinase</fullName>
        <ecNumber evidence="3">2.7.13.3</ecNumber>
    </recommendedName>
</protein>
<dbReference type="Pfam" id="PF08521">
    <property type="entry name" value="2CSK_N"/>
    <property type="match status" value="1"/>
</dbReference>
<keyword evidence="5" id="KW-0808">Transferase</keyword>
<keyword evidence="8 11" id="KW-1133">Transmembrane helix</keyword>
<keyword evidence="10 11" id="KW-0472">Membrane</keyword>
<dbReference type="PANTHER" id="PTHR45436">
    <property type="entry name" value="SENSOR HISTIDINE KINASE YKOH"/>
    <property type="match status" value="1"/>
</dbReference>
<dbReference type="GO" id="GO:0000155">
    <property type="term" value="F:phosphorelay sensor kinase activity"/>
    <property type="evidence" value="ECO:0007669"/>
    <property type="project" value="InterPro"/>
</dbReference>
<dbReference type="Pfam" id="PF00512">
    <property type="entry name" value="HisKA"/>
    <property type="match status" value="1"/>
</dbReference>
<dbReference type="GO" id="GO:0016020">
    <property type="term" value="C:membrane"/>
    <property type="evidence" value="ECO:0007669"/>
    <property type="project" value="UniProtKB-SubCell"/>
</dbReference>
<dbReference type="InterPro" id="IPR050428">
    <property type="entry name" value="TCS_sensor_his_kinase"/>
</dbReference>
<feature type="transmembrane region" description="Helical" evidence="11">
    <location>
        <begin position="49"/>
        <end position="69"/>
    </location>
</feature>
<feature type="transmembrane region" description="Helical" evidence="11">
    <location>
        <begin position="155"/>
        <end position="178"/>
    </location>
</feature>
<keyword evidence="15" id="KW-1185">Reference proteome</keyword>
<dbReference type="InterPro" id="IPR003661">
    <property type="entry name" value="HisK_dim/P_dom"/>
</dbReference>
<dbReference type="PRINTS" id="PR00344">
    <property type="entry name" value="BCTRLSENSOR"/>
</dbReference>
<evidence type="ECO:0000256" key="10">
    <source>
        <dbReference type="ARBA" id="ARBA00023136"/>
    </source>
</evidence>
<evidence type="ECO:0000259" key="12">
    <source>
        <dbReference type="PROSITE" id="PS50109"/>
    </source>
</evidence>
<dbReference type="RefSeq" id="WP_106448048.1">
    <property type="nucleotide sequence ID" value="NZ_CP027669.1"/>
</dbReference>
<dbReference type="AlphaFoldDB" id="A0A2S0N553"/>
<organism evidence="14 15">
    <name type="scientific">Simplicispira suum</name>
    <dbReference type="NCBI Taxonomy" id="2109915"/>
    <lineage>
        <taxon>Bacteria</taxon>
        <taxon>Pseudomonadati</taxon>
        <taxon>Pseudomonadota</taxon>
        <taxon>Betaproteobacteria</taxon>
        <taxon>Burkholderiales</taxon>
        <taxon>Comamonadaceae</taxon>
        <taxon>Simplicispira</taxon>
    </lineage>
</organism>
<dbReference type="Proteomes" id="UP000239326">
    <property type="component" value="Chromosome"/>
</dbReference>
<feature type="domain" description="Histidine kinase" evidence="12">
    <location>
        <begin position="239"/>
        <end position="479"/>
    </location>
</feature>
<dbReference type="EC" id="2.7.13.3" evidence="3"/>
<sequence>MTSDLRSRLLLLLVLPLAVLVLVSATLDFRSADDAAAQHDQRLLRLLPALADSVVAGTSAGIGPLLLLAPSVEEFLRRSGPYTAFSVRTVGGELLLGEDWVQGPLPSTPAAEFHSIEFGGVTYRVAVQRGSTDAGELVVALADGSDSRQQWLQQLVLRVLLPNLLLVAAAGLAIHWAVGRAFKPLVDLANKVERRSARDLNPIDASTSPQEVRPLVHALNHLFELVRAQMDSQRRFVADAAHQLRTPLAGLQAQVEAWALLARSGGKDRNFDQKWHPALSQSPSSAITLGVDEIEKLRAATRRTSQLAHQLLALSRADARNVDTASMQRVDLKELCELALGLHLDAAAARGMDLGLEAQPVHATGHDWLLRELLSNLVDNAIKYASPGGRVTIRCGRCMVRGALRAYLEVEDDGPGVSPGEHANVLQRFYRAPGAAGEGTGLGLSIADEIARAHGSTLQLMRGAQERGLLVRLLFVPEPAASAESPKTAMGE</sequence>
<keyword evidence="6 11" id="KW-0812">Transmembrane</keyword>
<dbReference type="Gene3D" id="1.10.287.130">
    <property type="match status" value="1"/>
</dbReference>
<dbReference type="InterPro" id="IPR036097">
    <property type="entry name" value="HisK_dim/P_sf"/>
</dbReference>
<dbReference type="Pfam" id="PF02518">
    <property type="entry name" value="HATPase_c"/>
    <property type="match status" value="1"/>
</dbReference>
<proteinExistence type="predicted"/>
<dbReference type="SMART" id="SM00387">
    <property type="entry name" value="HATPase_c"/>
    <property type="match status" value="1"/>
</dbReference>
<dbReference type="KEGG" id="simp:C6571_04920"/>
<name>A0A2S0N553_9BURK</name>
<evidence type="ECO:0000256" key="5">
    <source>
        <dbReference type="ARBA" id="ARBA00022679"/>
    </source>
</evidence>
<keyword evidence="4" id="KW-0597">Phosphoprotein</keyword>
<dbReference type="PANTHER" id="PTHR45436:SF5">
    <property type="entry name" value="SENSOR HISTIDINE KINASE TRCS"/>
    <property type="match status" value="1"/>
</dbReference>
<keyword evidence="9" id="KW-0902">Two-component regulatory system</keyword>
<feature type="domain" description="HAMP" evidence="13">
    <location>
        <begin position="179"/>
        <end position="231"/>
    </location>
</feature>
<keyword evidence="7 14" id="KW-0418">Kinase</keyword>
<evidence type="ECO:0000256" key="1">
    <source>
        <dbReference type="ARBA" id="ARBA00000085"/>
    </source>
</evidence>
<evidence type="ECO:0000256" key="6">
    <source>
        <dbReference type="ARBA" id="ARBA00022692"/>
    </source>
</evidence>
<reference evidence="14 15" key="1">
    <citation type="submission" date="2018-03" db="EMBL/GenBank/DDBJ databases">
        <title>Genome sequencing of Simplicispira sp.</title>
        <authorList>
            <person name="Kim S.-J."/>
            <person name="Heo J."/>
            <person name="Kwon S.-W."/>
        </authorList>
    </citation>
    <scope>NUCLEOTIDE SEQUENCE [LARGE SCALE GENOMIC DNA]</scope>
    <source>
        <strain evidence="14 15">SC1-8</strain>
    </source>
</reference>
<dbReference type="OrthoDB" id="8554694at2"/>
<dbReference type="Gene3D" id="3.30.565.10">
    <property type="entry name" value="Histidine kinase-like ATPase, C-terminal domain"/>
    <property type="match status" value="1"/>
</dbReference>
<dbReference type="SUPFAM" id="SSF47384">
    <property type="entry name" value="Homodimeric domain of signal transducing histidine kinase"/>
    <property type="match status" value="1"/>
</dbReference>
<evidence type="ECO:0000256" key="8">
    <source>
        <dbReference type="ARBA" id="ARBA00022989"/>
    </source>
</evidence>
<dbReference type="PROSITE" id="PS50885">
    <property type="entry name" value="HAMP"/>
    <property type="match status" value="1"/>
</dbReference>
<dbReference type="InterPro" id="IPR013727">
    <property type="entry name" value="2CSK_N"/>
</dbReference>
<dbReference type="CDD" id="cd00082">
    <property type="entry name" value="HisKA"/>
    <property type="match status" value="1"/>
</dbReference>
<evidence type="ECO:0000256" key="2">
    <source>
        <dbReference type="ARBA" id="ARBA00004370"/>
    </source>
</evidence>
<dbReference type="SUPFAM" id="SSF55874">
    <property type="entry name" value="ATPase domain of HSP90 chaperone/DNA topoisomerase II/histidine kinase"/>
    <property type="match status" value="1"/>
</dbReference>
<evidence type="ECO:0000256" key="3">
    <source>
        <dbReference type="ARBA" id="ARBA00012438"/>
    </source>
</evidence>
<comment type="subcellular location">
    <subcellularLocation>
        <location evidence="2">Membrane</location>
    </subcellularLocation>
</comment>
<evidence type="ECO:0000256" key="4">
    <source>
        <dbReference type="ARBA" id="ARBA00022553"/>
    </source>
</evidence>
<dbReference type="PROSITE" id="PS50109">
    <property type="entry name" value="HIS_KIN"/>
    <property type="match status" value="1"/>
</dbReference>
<dbReference type="InterPro" id="IPR004358">
    <property type="entry name" value="Sig_transdc_His_kin-like_C"/>
</dbReference>
<gene>
    <name evidence="14" type="ORF">C6571_04920</name>
</gene>
<comment type="catalytic activity">
    <reaction evidence="1">
        <text>ATP + protein L-histidine = ADP + protein N-phospho-L-histidine.</text>
        <dbReference type="EC" id="2.7.13.3"/>
    </reaction>
</comment>
<dbReference type="EMBL" id="CP027669">
    <property type="protein sequence ID" value="AVO43073.1"/>
    <property type="molecule type" value="Genomic_DNA"/>
</dbReference>